<dbReference type="RefSeq" id="WP_380021978.1">
    <property type="nucleotide sequence ID" value="NZ_JBHSHD010000010.1"/>
</dbReference>
<protein>
    <recommendedName>
        <fullName evidence="7">FG-GAP repeat protein</fullName>
    </recommendedName>
</protein>
<gene>
    <name evidence="5" type="ORF">ACFO6Q_15340</name>
</gene>
<evidence type="ECO:0000256" key="4">
    <source>
        <dbReference type="SAM" id="SignalP"/>
    </source>
</evidence>
<dbReference type="SUPFAM" id="SSF50965">
    <property type="entry name" value="Galactose oxidase, central domain"/>
    <property type="match status" value="1"/>
</dbReference>
<evidence type="ECO:0000256" key="2">
    <source>
        <dbReference type="ARBA" id="ARBA00022737"/>
    </source>
</evidence>
<organism evidence="5 6">
    <name type="scientific">Dokdonella ginsengisoli</name>
    <dbReference type="NCBI Taxonomy" id="363846"/>
    <lineage>
        <taxon>Bacteria</taxon>
        <taxon>Pseudomonadati</taxon>
        <taxon>Pseudomonadota</taxon>
        <taxon>Gammaproteobacteria</taxon>
        <taxon>Lysobacterales</taxon>
        <taxon>Rhodanobacteraceae</taxon>
        <taxon>Dokdonella</taxon>
    </lineage>
</organism>
<name>A0ABV9QY53_9GAMM</name>
<sequence length="805" mass="82521">MKTLDTLLALAWPLCLSAAAAAAAAPATTRLPPTMPLAHMPPSPALAALRQPPWIASLVATTSSLTPQGTPSGRREVQALTGAGYDGVFPVNPEASGNFFGRAIARSGDTLAVGASLDSWDPSDISTATARGNGAVYIYQKIDGRWRQVQRLVADDGVKDDRFGTAVALSGDTLFVANFHRPNPGKVYVFKRSNGSWSQTQVLTDGIAVNGYAFGHSMALQGDKALIANARFPGNDGKVYAFSESNGVWSQTQVLEVHAAPNDPNGWGDAFGRSVAIDGSIALISAGGASSSDGSQAYRGATYFFTESNGTWTQGQRLDACGSLPGASVGFGGSVALDGGTALVTASYAATTGETLGVACLFAESAEGWTPTQVLEPENNAQSDGFGSQVALSGDLVVVSAPFTNSATEDEGGTNNQTTTPGTVYAFSRSNGVWSLSDTIERQGGTLDYDGNYLDGTGCGGVAIDGTAILAACYSTSIGFYGASGVVDVFDFPAQSAITPASLAISLAAGANTSATLRLANDGGGTSLRFALDDGRTLTQTSDDSPAAGVGKVLPICADGSCQEITGTSGTRWYRRFYFDEHPQVSATATVDAVTIGIERSPAGMPLTVNLYTAPHEMPVDTLDPAQLTPIGSATVTVDGTPDATLRIPVSGTVDDTVGKDLVVEYSVEDFPALPVFFPGANASPQSHATFMGFVADTSGQSYFAGNWSHILIAPHLDPGASGIGCADPTTSPWLQVSPAAGSIEAGAAQDLVVSVDATSLSPGQYTTQVCLATKGPMPSLIQVPVNVTVLAPGDAIFDDGFDGG</sequence>
<dbReference type="InterPro" id="IPR013519">
    <property type="entry name" value="Int_alpha_beta-p"/>
</dbReference>
<dbReference type="SMART" id="SM00191">
    <property type="entry name" value="Int_alpha"/>
    <property type="match status" value="4"/>
</dbReference>
<evidence type="ECO:0008006" key="7">
    <source>
        <dbReference type="Google" id="ProtNLM"/>
    </source>
</evidence>
<dbReference type="InterPro" id="IPR011043">
    <property type="entry name" value="Gal_Oxase/kelch_b-propeller"/>
</dbReference>
<evidence type="ECO:0000256" key="3">
    <source>
        <dbReference type="ARBA" id="ARBA00023180"/>
    </source>
</evidence>
<keyword evidence="3" id="KW-0325">Glycoprotein</keyword>
<keyword evidence="2" id="KW-0677">Repeat</keyword>
<feature type="signal peptide" evidence="4">
    <location>
        <begin position="1"/>
        <end position="24"/>
    </location>
</feature>
<dbReference type="InterPro" id="IPR028994">
    <property type="entry name" value="Integrin_alpha_N"/>
</dbReference>
<feature type="chain" id="PRO_5045141869" description="FG-GAP repeat protein" evidence="4">
    <location>
        <begin position="25"/>
        <end position="805"/>
    </location>
</feature>
<dbReference type="InterPro" id="IPR013517">
    <property type="entry name" value="FG-GAP"/>
</dbReference>
<dbReference type="PANTHER" id="PTHR36220">
    <property type="entry name" value="UNNAMED PRODUCT"/>
    <property type="match status" value="1"/>
</dbReference>
<evidence type="ECO:0000313" key="5">
    <source>
        <dbReference type="EMBL" id="MFC4821706.1"/>
    </source>
</evidence>
<dbReference type="Pfam" id="PF14312">
    <property type="entry name" value="FG-GAP_2"/>
    <property type="match status" value="2"/>
</dbReference>
<accession>A0ABV9QY53</accession>
<reference evidence="6" key="1">
    <citation type="journal article" date="2019" name="Int. J. Syst. Evol. Microbiol.">
        <title>The Global Catalogue of Microorganisms (GCM) 10K type strain sequencing project: providing services to taxonomists for standard genome sequencing and annotation.</title>
        <authorList>
            <consortium name="The Broad Institute Genomics Platform"/>
            <consortium name="The Broad Institute Genome Sequencing Center for Infectious Disease"/>
            <person name="Wu L."/>
            <person name="Ma J."/>
        </authorList>
    </citation>
    <scope>NUCLEOTIDE SEQUENCE [LARGE SCALE GENOMIC DNA]</scope>
    <source>
        <strain evidence="6">CCUG 30340</strain>
    </source>
</reference>
<dbReference type="EMBL" id="JBHSHD010000010">
    <property type="protein sequence ID" value="MFC4821706.1"/>
    <property type="molecule type" value="Genomic_DNA"/>
</dbReference>
<dbReference type="Proteomes" id="UP001595886">
    <property type="component" value="Unassembled WGS sequence"/>
</dbReference>
<dbReference type="Gene3D" id="2.130.10.130">
    <property type="entry name" value="Integrin alpha, N-terminal"/>
    <property type="match status" value="2"/>
</dbReference>
<evidence type="ECO:0000313" key="6">
    <source>
        <dbReference type="Proteomes" id="UP001595886"/>
    </source>
</evidence>
<proteinExistence type="predicted"/>
<evidence type="ECO:0000256" key="1">
    <source>
        <dbReference type="ARBA" id="ARBA00022729"/>
    </source>
</evidence>
<dbReference type="PANTHER" id="PTHR36220:SF1">
    <property type="entry name" value="GAMMA TUBULIN COMPLEX COMPONENT C-TERMINAL DOMAIN-CONTAINING PROTEIN"/>
    <property type="match status" value="1"/>
</dbReference>
<keyword evidence="1 4" id="KW-0732">Signal</keyword>
<keyword evidence="6" id="KW-1185">Reference proteome</keyword>
<comment type="caution">
    <text evidence="5">The sequence shown here is derived from an EMBL/GenBank/DDBJ whole genome shotgun (WGS) entry which is preliminary data.</text>
</comment>